<evidence type="ECO:0000256" key="1">
    <source>
        <dbReference type="SAM" id="MobiDB-lite"/>
    </source>
</evidence>
<dbReference type="PANTHER" id="PTHR37262:SF1">
    <property type="entry name" value="PROTEIN PEP-RELATED DEVELOPMENT ARRESTED 1, CHLOROPLASTIC"/>
    <property type="match status" value="1"/>
</dbReference>
<dbReference type="InterPro" id="IPR038961">
    <property type="entry name" value="PRDA1"/>
</dbReference>
<feature type="region of interest" description="Disordered" evidence="1">
    <location>
        <begin position="196"/>
        <end position="226"/>
    </location>
</feature>
<dbReference type="EMBL" id="CP031049">
    <property type="protein sequence ID" value="QDZ25272.1"/>
    <property type="molecule type" value="Genomic_DNA"/>
</dbReference>
<gene>
    <name evidence="2" type="ORF">A3770_16p77900</name>
</gene>
<sequence>MEVARRGGCLCGARGRGEGSGGVRSHPHQRRSPHLDGHRHRTRGRARGLGFSSNQGSRSEETRRVKEVNRASALLQTIIDEVSREHFIDTAALIIEDDEREGIAGDGDLRSTEAMAQVARKVCRVYMDELDNVFLATLLAYIQAAKDQDREDVVELLNCVYEQIILLLRMDLPGGIQCVDILTQVVGKADRERVMRRARDEAGRKNDGRAGSGERAEGEESDGVDKLEVPPCEPVEVFGACQEMFRQMETQDAFDKLLYYRVCCVSEEVRDFAQAFETEETAIAKVYPHALPSRELGLIKELLKVSDAQRIKAILNKSFAEFDVLQADFDFSDSGEAKPEGGRAGGMQGQAEGGAINVVPHKLLECLAALLYESEMEDNQRLDDGSTGPGGRPSKEVVQQMRVIRSQALLALLELAQLGSE</sequence>
<dbReference type="GO" id="GO:0006355">
    <property type="term" value="P:regulation of DNA-templated transcription"/>
    <property type="evidence" value="ECO:0007669"/>
    <property type="project" value="InterPro"/>
</dbReference>
<evidence type="ECO:0000313" key="2">
    <source>
        <dbReference type="EMBL" id="QDZ25272.1"/>
    </source>
</evidence>
<reference evidence="2 3" key="1">
    <citation type="submission" date="2018-07" db="EMBL/GenBank/DDBJ databases">
        <title>The complete nuclear genome of the prasinophyte Chloropicon primus (CCMP1205).</title>
        <authorList>
            <person name="Pombert J.-F."/>
            <person name="Otis C."/>
            <person name="Turmel M."/>
            <person name="Lemieux C."/>
        </authorList>
    </citation>
    <scope>NUCLEOTIDE SEQUENCE [LARGE SCALE GENOMIC DNA]</scope>
    <source>
        <strain evidence="2 3">CCMP1205</strain>
    </source>
</reference>
<dbReference type="GO" id="GO:0042644">
    <property type="term" value="C:chloroplast nucleoid"/>
    <property type="evidence" value="ECO:0007669"/>
    <property type="project" value="InterPro"/>
</dbReference>
<protein>
    <submittedName>
        <fullName evidence="2">Uncharacterized protein</fullName>
    </submittedName>
</protein>
<dbReference type="AlphaFoldDB" id="A0A5B8MZZ6"/>
<feature type="region of interest" description="Disordered" evidence="1">
    <location>
        <begin position="1"/>
        <end position="64"/>
    </location>
</feature>
<evidence type="ECO:0000313" key="3">
    <source>
        <dbReference type="Proteomes" id="UP000316726"/>
    </source>
</evidence>
<dbReference type="PANTHER" id="PTHR37262">
    <property type="entry name" value="PROTEIN PEP-RELATED DEVELOPMENT ARRESTED 1, CHLOROPLASTIC"/>
    <property type="match status" value="1"/>
</dbReference>
<dbReference type="Proteomes" id="UP000316726">
    <property type="component" value="Chromosome 16"/>
</dbReference>
<organism evidence="2 3">
    <name type="scientific">Chloropicon primus</name>
    <dbReference type="NCBI Taxonomy" id="1764295"/>
    <lineage>
        <taxon>Eukaryota</taxon>
        <taxon>Viridiplantae</taxon>
        <taxon>Chlorophyta</taxon>
        <taxon>Chloropicophyceae</taxon>
        <taxon>Chloropicales</taxon>
        <taxon>Chloropicaceae</taxon>
        <taxon>Chloropicon</taxon>
    </lineage>
</organism>
<keyword evidence="3" id="KW-1185">Reference proteome</keyword>
<feature type="compositionally biased region" description="Low complexity" evidence="1">
    <location>
        <begin position="1"/>
        <end position="13"/>
    </location>
</feature>
<name>A0A5B8MZZ6_9CHLO</name>
<dbReference type="OrthoDB" id="2015968at2759"/>
<accession>A0A5B8MZZ6</accession>
<feature type="compositionally biased region" description="Basic residues" evidence="1">
    <location>
        <begin position="25"/>
        <end position="46"/>
    </location>
</feature>
<proteinExistence type="predicted"/>